<dbReference type="InterPro" id="IPR052194">
    <property type="entry name" value="MESH1"/>
</dbReference>
<keyword evidence="3" id="KW-1185">Reference proteome</keyword>
<protein>
    <submittedName>
        <fullName evidence="2">HD domain-containing protein</fullName>
    </submittedName>
</protein>
<dbReference type="Proteomes" id="UP001165653">
    <property type="component" value="Unassembled WGS sequence"/>
</dbReference>
<comment type="caution">
    <text evidence="2">The sequence shown here is derived from an EMBL/GenBank/DDBJ whole genome shotgun (WGS) entry which is preliminary data.</text>
</comment>
<evidence type="ECO:0000256" key="1">
    <source>
        <dbReference type="SAM" id="SignalP"/>
    </source>
</evidence>
<accession>A0ABT3G7P7</accession>
<dbReference type="Pfam" id="PF13328">
    <property type="entry name" value="HD_4"/>
    <property type="match status" value="1"/>
</dbReference>
<evidence type="ECO:0000313" key="2">
    <source>
        <dbReference type="EMBL" id="MCW1915877.1"/>
    </source>
</evidence>
<organism evidence="2 3">
    <name type="scientific">Luteolibacter rhizosphaerae</name>
    <dbReference type="NCBI Taxonomy" id="2989719"/>
    <lineage>
        <taxon>Bacteria</taxon>
        <taxon>Pseudomonadati</taxon>
        <taxon>Verrucomicrobiota</taxon>
        <taxon>Verrucomicrobiia</taxon>
        <taxon>Verrucomicrobiales</taxon>
        <taxon>Verrucomicrobiaceae</taxon>
        <taxon>Luteolibacter</taxon>
    </lineage>
</organism>
<dbReference type="SUPFAM" id="SSF109604">
    <property type="entry name" value="HD-domain/PDEase-like"/>
    <property type="match status" value="1"/>
</dbReference>
<proteinExistence type="predicted"/>
<feature type="signal peptide" evidence="1">
    <location>
        <begin position="1"/>
        <end position="23"/>
    </location>
</feature>
<name>A0ABT3G7P7_9BACT</name>
<dbReference type="RefSeq" id="WP_264515439.1">
    <property type="nucleotide sequence ID" value="NZ_JAPDDR010000011.1"/>
</dbReference>
<dbReference type="PANTHER" id="PTHR46246">
    <property type="entry name" value="GUANOSINE-3',5'-BIS(DIPHOSPHATE) 3'-PYROPHOSPHOHYDROLASE MESH1"/>
    <property type="match status" value="1"/>
</dbReference>
<keyword evidence="1" id="KW-0732">Signal</keyword>
<reference evidence="2" key="1">
    <citation type="submission" date="2022-10" db="EMBL/GenBank/DDBJ databases">
        <title>Luteolibacter sp. GHJ8, whole genome shotgun sequencing project.</title>
        <authorList>
            <person name="Zhao G."/>
            <person name="Shen L."/>
        </authorList>
    </citation>
    <scope>NUCLEOTIDE SEQUENCE</scope>
    <source>
        <strain evidence="2">GHJ8</strain>
    </source>
</reference>
<gene>
    <name evidence="2" type="ORF">OJ996_19980</name>
</gene>
<dbReference type="EMBL" id="JAPDDR010000011">
    <property type="protein sequence ID" value="MCW1915877.1"/>
    <property type="molecule type" value="Genomic_DNA"/>
</dbReference>
<sequence length="187" mass="20285">MKAKKFYAMLPTPLLSLSPAAFLWQYAAAVAAEAHDGQTPPGSGMPYFAHPSRVALIVSAVFGCHDQEVLATALLHDVLEKTKVNREGMAIAMGANVASWVEYLSKTSPDEKKIYWQRLAASPWQARLVKMADALDHLNGPPEYLAERLKSAHKALALATSAEPEIQRASAALRDAIEALSSLHNPQ</sequence>
<feature type="chain" id="PRO_5046232232" evidence="1">
    <location>
        <begin position="24"/>
        <end position="187"/>
    </location>
</feature>
<evidence type="ECO:0000313" key="3">
    <source>
        <dbReference type="Proteomes" id="UP001165653"/>
    </source>
</evidence>
<dbReference type="PANTHER" id="PTHR46246:SF1">
    <property type="entry name" value="GUANOSINE-3',5'-BIS(DIPHOSPHATE) 3'-PYROPHOSPHOHYDROLASE MESH1"/>
    <property type="match status" value="1"/>
</dbReference>
<dbReference type="Gene3D" id="1.10.3210.10">
    <property type="entry name" value="Hypothetical protein af1432"/>
    <property type="match status" value="1"/>
</dbReference>